<evidence type="ECO:0000256" key="1">
    <source>
        <dbReference type="ARBA" id="ARBA00004141"/>
    </source>
</evidence>
<name>A0A9P6FWD7_9FUNG</name>
<feature type="region of interest" description="Disordered" evidence="5">
    <location>
        <begin position="168"/>
        <end position="268"/>
    </location>
</feature>
<reference evidence="8" key="1">
    <citation type="journal article" date="2020" name="Fungal Divers.">
        <title>Resolving the Mortierellaceae phylogeny through synthesis of multi-gene phylogenetics and phylogenomics.</title>
        <authorList>
            <person name="Vandepol N."/>
            <person name="Liber J."/>
            <person name="Desiro A."/>
            <person name="Na H."/>
            <person name="Kennedy M."/>
            <person name="Barry K."/>
            <person name="Grigoriev I.V."/>
            <person name="Miller A.N."/>
            <person name="O'Donnell K."/>
            <person name="Stajich J.E."/>
            <person name="Bonito G."/>
        </authorList>
    </citation>
    <scope>NUCLEOTIDE SEQUENCE</scope>
    <source>
        <strain evidence="8">KOD1015</strain>
    </source>
</reference>
<feature type="transmembrane region" description="Helical" evidence="6">
    <location>
        <begin position="73"/>
        <end position="95"/>
    </location>
</feature>
<protein>
    <submittedName>
        <fullName evidence="8">Triose-phosphate Transporter</fullName>
    </submittedName>
</protein>
<keyword evidence="4 6" id="KW-0472">Membrane</keyword>
<dbReference type="GO" id="GO:0016020">
    <property type="term" value="C:membrane"/>
    <property type="evidence" value="ECO:0007669"/>
    <property type="project" value="UniProtKB-SubCell"/>
</dbReference>
<accession>A0A9P6FWD7</accession>
<evidence type="ECO:0000313" key="8">
    <source>
        <dbReference type="EMBL" id="KAF9581931.1"/>
    </source>
</evidence>
<comment type="caution">
    <text evidence="8">The sequence shown here is derived from an EMBL/GenBank/DDBJ whole genome shotgun (WGS) entry which is preliminary data.</text>
</comment>
<evidence type="ECO:0000313" key="9">
    <source>
        <dbReference type="Proteomes" id="UP000780801"/>
    </source>
</evidence>
<dbReference type="EMBL" id="JAABOA010001259">
    <property type="protein sequence ID" value="KAF9581931.1"/>
    <property type="molecule type" value="Genomic_DNA"/>
</dbReference>
<gene>
    <name evidence="8" type="primary">CAS42_1</name>
    <name evidence="8" type="ORF">BGW38_000877</name>
</gene>
<feature type="transmembrane region" description="Helical" evidence="6">
    <location>
        <begin position="102"/>
        <end position="123"/>
    </location>
</feature>
<keyword evidence="9" id="KW-1185">Reference proteome</keyword>
<evidence type="ECO:0000256" key="2">
    <source>
        <dbReference type="ARBA" id="ARBA00022692"/>
    </source>
</evidence>
<dbReference type="SUPFAM" id="SSF103481">
    <property type="entry name" value="Multidrug resistance efflux transporter EmrE"/>
    <property type="match status" value="1"/>
</dbReference>
<evidence type="ECO:0000256" key="4">
    <source>
        <dbReference type="ARBA" id="ARBA00023136"/>
    </source>
</evidence>
<organism evidence="8 9">
    <name type="scientific">Lunasporangiospora selenospora</name>
    <dbReference type="NCBI Taxonomy" id="979761"/>
    <lineage>
        <taxon>Eukaryota</taxon>
        <taxon>Fungi</taxon>
        <taxon>Fungi incertae sedis</taxon>
        <taxon>Mucoromycota</taxon>
        <taxon>Mortierellomycotina</taxon>
        <taxon>Mortierellomycetes</taxon>
        <taxon>Mortierellales</taxon>
        <taxon>Mortierellaceae</taxon>
        <taxon>Lunasporangiospora</taxon>
    </lineage>
</organism>
<dbReference type="PANTHER" id="PTHR11132">
    <property type="entry name" value="SOLUTE CARRIER FAMILY 35"/>
    <property type="match status" value="1"/>
</dbReference>
<keyword evidence="2 6" id="KW-0812">Transmembrane</keyword>
<feature type="compositionally biased region" description="Basic and acidic residues" evidence="5">
    <location>
        <begin position="241"/>
        <end position="252"/>
    </location>
</feature>
<evidence type="ECO:0000256" key="5">
    <source>
        <dbReference type="SAM" id="MobiDB-lite"/>
    </source>
</evidence>
<dbReference type="InterPro" id="IPR050186">
    <property type="entry name" value="TPT_transporter"/>
</dbReference>
<dbReference type="OrthoDB" id="18894at2759"/>
<keyword evidence="3 6" id="KW-1133">Transmembrane helix</keyword>
<dbReference type="AlphaFoldDB" id="A0A9P6FWD7"/>
<feature type="domain" description="Sugar phosphate transporter" evidence="7">
    <location>
        <begin position="33"/>
        <end position="145"/>
    </location>
</feature>
<comment type="subcellular location">
    <subcellularLocation>
        <location evidence="1">Membrane</location>
        <topology evidence="1">Multi-pass membrane protein</topology>
    </subcellularLocation>
</comment>
<feature type="compositionally biased region" description="Basic and acidic residues" evidence="5">
    <location>
        <begin position="200"/>
        <end position="211"/>
    </location>
</feature>
<dbReference type="InterPro" id="IPR037185">
    <property type="entry name" value="EmrE-like"/>
</dbReference>
<evidence type="ECO:0000256" key="6">
    <source>
        <dbReference type="SAM" id="Phobius"/>
    </source>
</evidence>
<feature type="transmembrane region" description="Helical" evidence="6">
    <location>
        <begin position="129"/>
        <end position="148"/>
    </location>
</feature>
<sequence length="268" mass="29251">MLASVLGGLRWSLTQLLLERSDAKSGSLANPISTILFLSPIMGVCLAIVAGIFEGYGTIFESTFFATLESTMTTLGLLLFGGVIAFAMVLAEFNLIARTSVVTLSVLGIVKEIVTIVISSFVFHDKLTIVNTLGLFVTLSGIGLYHYMKMTEMKAKTQKAAEELSLHGIASRSSDESESSALNPLSPPMDERRLKKKKRREGEKSPKKEVEEQSGGGRPAVMVDEVSWDEAPLLQSGGQQDRQDLKKQRDLSDTEPFVLEEPPTHSKQ</sequence>
<dbReference type="Pfam" id="PF03151">
    <property type="entry name" value="TPT"/>
    <property type="match status" value="1"/>
</dbReference>
<evidence type="ECO:0000256" key="3">
    <source>
        <dbReference type="ARBA" id="ARBA00022989"/>
    </source>
</evidence>
<dbReference type="InterPro" id="IPR004853">
    <property type="entry name" value="Sugar_P_trans_dom"/>
</dbReference>
<evidence type="ECO:0000259" key="7">
    <source>
        <dbReference type="Pfam" id="PF03151"/>
    </source>
</evidence>
<feature type="transmembrane region" description="Helical" evidence="6">
    <location>
        <begin position="28"/>
        <end position="53"/>
    </location>
</feature>
<proteinExistence type="predicted"/>
<dbReference type="Proteomes" id="UP000780801">
    <property type="component" value="Unassembled WGS sequence"/>
</dbReference>